<dbReference type="InterPro" id="IPR013324">
    <property type="entry name" value="RNA_pol_sigma_r3/r4-like"/>
</dbReference>
<dbReference type="EMBL" id="VIWY01000004">
    <property type="protein sequence ID" value="TWG14203.1"/>
    <property type="molecule type" value="Genomic_DNA"/>
</dbReference>
<evidence type="ECO:0000259" key="5">
    <source>
        <dbReference type="Pfam" id="PF04539"/>
    </source>
</evidence>
<keyword evidence="8" id="KW-0969">Cilium</keyword>
<reference evidence="8 9" key="1">
    <citation type="submission" date="2019-06" db="EMBL/GenBank/DDBJ databases">
        <title>Sequencing the genomes of 1000 actinobacteria strains.</title>
        <authorList>
            <person name="Klenk H.-P."/>
        </authorList>
    </citation>
    <scope>NUCLEOTIDE SEQUENCE [LARGE SCALE GENOMIC DNA]</scope>
    <source>
        <strain evidence="8 9">DSM 43866</strain>
    </source>
</reference>
<accession>A0A561VRH2</accession>
<dbReference type="GO" id="GO:0016987">
    <property type="term" value="F:sigma factor activity"/>
    <property type="evidence" value="ECO:0007669"/>
    <property type="project" value="UniProtKB-KW"/>
</dbReference>
<organism evidence="8 9">
    <name type="scientific">Actinoplanes teichomyceticus</name>
    <dbReference type="NCBI Taxonomy" id="1867"/>
    <lineage>
        <taxon>Bacteria</taxon>
        <taxon>Bacillati</taxon>
        <taxon>Actinomycetota</taxon>
        <taxon>Actinomycetes</taxon>
        <taxon>Micromonosporales</taxon>
        <taxon>Micromonosporaceae</taxon>
        <taxon>Actinoplanes</taxon>
    </lineage>
</organism>
<dbReference type="Pfam" id="PF04539">
    <property type="entry name" value="Sigma70_r3"/>
    <property type="match status" value="1"/>
</dbReference>
<keyword evidence="8" id="KW-0282">Flagellum</keyword>
<dbReference type="CDD" id="cd06171">
    <property type="entry name" value="Sigma70_r4"/>
    <property type="match status" value="1"/>
</dbReference>
<dbReference type="InterPro" id="IPR013325">
    <property type="entry name" value="RNA_pol_sigma_r2"/>
</dbReference>
<evidence type="ECO:0000256" key="4">
    <source>
        <dbReference type="ARBA" id="ARBA00023163"/>
    </source>
</evidence>
<dbReference type="SUPFAM" id="SSF88946">
    <property type="entry name" value="Sigma2 domain of RNA polymerase sigma factors"/>
    <property type="match status" value="1"/>
</dbReference>
<evidence type="ECO:0000256" key="3">
    <source>
        <dbReference type="ARBA" id="ARBA00023125"/>
    </source>
</evidence>
<evidence type="ECO:0000256" key="1">
    <source>
        <dbReference type="ARBA" id="ARBA00023015"/>
    </source>
</evidence>
<dbReference type="GO" id="GO:0003677">
    <property type="term" value="F:DNA binding"/>
    <property type="evidence" value="ECO:0007669"/>
    <property type="project" value="UniProtKB-KW"/>
</dbReference>
<evidence type="ECO:0000313" key="9">
    <source>
        <dbReference type="Proteomes" id="UP000320239"/>
    </source>
</evidence>
<dbReference type="PANTHER" id="PTHR30385:SF7">
    <property type="entry name" value="RNA POLYMERASE SIGMA FACTOR FLIA"/>
    <property type="match status" value="1"/>
</dbReference>
<feature type="domain" description="RNA polymerase sigma-70 region 4" evidence="7">
    <location>
        <begin position="229"/>
        <end position="278"/>
    </location>
</feature>
<keyword evidence="9" id="KW-1185">Reference proteome</keyword>
<sequence>MKKLHKSNRNPAPLHLTAVSLFLISRYHQPVRTSEEDYVTATTELPAAIGITHDAPSARDIEDLIREHMPMVGHLVRELLNRVPGHVHADDLSSAGFAALLGAARSFDVTRGIPFHRFAAVRIRGALLDELRGQDWASRSVRARARRAASARQELTAALGRTPSDAEVAEMLGIGLSELASVEDDVQKASLLSLQGFPTGAAEEMVPELSEGPEDLLLKRERLGYLHQAIQALPERLRQVVEESFLQEQPLSEVAARLGVTESRISQLRTEALRLLREGLNSSLAPELLTVAAGGPRTRKGCLQRRRSEYFAKVQQQGNLHTRLALTDSHGVPIAVAA</sequence>
<keyword evidence="1" id="KW-0805">Transcription regulation</keyword>
<keyword evidence="8" id="KW-0966">Cell projection</keyword>
<gene>
    <name evidence="8" type="ORF">FHX34_104503</name>
</gene>
<dbReference type="SUPFAM" id="SSF88659">
    <property type="entry name" value="Sigma3 and sigma4 domains of RNA polymerase sigma factors"/>
    <property type="match status" value="2"/>
</dbReference>
<dbReference type="InterPro" id="IPR007627">
    <property type="entry name" value="RNA_pol_sigma70_r2"/>
</dbReference>
<dbReference type="InterPro" id="IPR007630">
    <property type="entry name" value="RNA_pol_sigma70_r4"/>
</dbReference>
<evidence type="ECO:0000313" key="8">
    <source>
        <dbReference type="EMBL" id="TWG14203.1"/>
    </source>
</evidence>
<dbReference type="Pfam" id="PF04545">
    <property type="entry name" value="Sigma70_r4"/>
    <property type="match status" value="1"/>
</dbReference>
<feature type="domain" description="RNA polymerase sigma-70 region 2" evidence="6">
    <location>
        <begin position="64"/>
        <end position="136"/>
    </location>
</feature>
<dbReference type="InterPro" id="IPR000943">
    <property type="entry name" value="RNA_pol_sigma70"/>
</dbReference>
<dbReference type="PRINTS" id="PR00046">
    <property type="entry name" value="SIGMA70FCT"/>
</dbReference>
<keyword evidence="2" id="KW-0731">Sigma factor</keyword>
<feature type="domain" description="RNA polymerase sigma-70 region 3" evidence="5">
    <location>
        <begin position="146"/>
        <end position="208"/>
    </location>
</feature>
<dbReference type="Proteomes" id="UP000320239">
    <property type="component" value="Unassembled WGS sequence"/>
</dbReference>
<dbReference type="NCBIfam" id="TIGR02937">
    <property type="entry name" value="sigma70-ECF"/>
    <property type="match status" value="1"/>
</dbReference>
<dbReference type="InterPro" id="IPR014284">
    <property type="entry name" value="RNA_pol_sigma-70_dom"/>
</dbReference>
<name>A0A561VRH2_ACTTI</name>
<dbReference type="PANTHER" id="PTHR30385">
    <property type="entry name" value="SIGMA FACTOR F FLAGELLAR"/>
    <property type="match status" value="1"/>
</dbReference>
<proteinExistence type="predicted"/>
<evidence type="ECO:0000259" key="7">
    <source>
        <dbReference type="Pfam" id="PF04545"/>
    </source>
</evidence>
<dbReference type="InterPro" id="IPR007624">
    <property type="entry name" value="RNA_pol_sigma70_r3"/>
</dbReference>
<comment type="caution">
    <text evidence="8">The sequence shown here is derived from an EMBL/GenBank/DDBJ whole genome shotgun (WGS) entry which is preliminary data.</text>
</comment>
<keyword evidence="4" id="KW-0804">Transcription</keyword>
<protein>
    <submittedName>
        <fullName evidence="8">RNA polymerase sigma factor for flagellar operon FliA</fullName>
    </submittedName>
</protein>
<dbReference type="Pfam" id="PF04542">
    <property type="entry name" value="Sigma70_r2"/>
    <property type="match status" value="1"/>
</dbReference>
<dbReference type="GO" id="GO:0006352">
    <property type="term" value="P:DNA-templated transcription initiation"/>
    <property type="evidence" value="ECO:0007669"/>
    <property type="project" value="InterPro"/>
</dbReference>
<keyword evidence="3" id="KW-0238">DNA-binding</keyword>
<evidence type="ECO:0000256" key="2">
    <source>
        <dbReference type="ARBA" id="ARBA00023082"/>
    </source>
</evidence>
<dbReference type="Gene3D" id="1.20.140.160">
    <property type="match status" value="1"/>
</dbReference>
<evidence type="ECO:0000259" key="6">
    <source>
        <dbReference type="Pfam" id="PF04542"/>
    </source>
</evidence>
<dbReference type="Gene3D" id="1.10.1740.10">
    <property type="match status" value="1"/>
</dbReference>
<dbReference type="AlphaFoldDB" id="A0A561VRH2"/>